<evidence type="ECO:0000256" key="2">
    <source>
        <dbReference type="ARBA" id="ARBA00006003"/>
    </source>
</evidence>
<proteinExistence type="inferred from homology"/>
<keyword evidence="7" id="KW-1133">Transmembrane helix</keyword>
<reference evidence="12" key="1">
    <citation type="submission" date="2021-01" db="EMBL/GenBank/DDBJ databases">
        <authorList>
            <person name="Corre E."/>
            <person name="Pelletier E."/>
            <person name="Niang G."/>
            <person name="Scheremetjew M."/>
            <person name="Finn R."/>
            <person name="Kale V."/>
            <person name="Holt S."/>
            <person name="Cochrane G."/>
            <person name="Meng A."/>
            <person name="Brown T."/>
            <person name="Cohen L."/>
        </authorList>
    </citation>
    <scope>NUCLEOTIDE SEQUENCE</scope>
    <source>
        <strain evidence="12">CCMP1510</strain>
    </source>
</reference>
<dbReference type="PANTHER" id="PTHR11987">
    <property type="entry name" value="ALPHA-2,8-SIALYLTRANSFERASE"/>
    <property type="match status" value="1"/>
</dbReference>
<dbReference type="InterPro" id="IPR038578">
    <property type="entry name" value="GT29-like_sf"/>
</dbReference>
<evidence type="ECO:0000256" key="9">
    <source>
        <dbReference type="ARBA" id="ARBA00023136"/>
    </source>
</evidence>
<protein>
    <submittedName>
        <fullName evidence="12">Uncharacterized protein</fullName>
    </submittedName>
</protein>
<dbReference type="AlphaFoldDB" id="A0A7S3JU72"/>
<evidence type="ECO:0000256" key="7">
    <source>
        <dbReference type="ARBA" id="ARBA00022989"/>
    </source>
</evidence>
<keyword evidence="4" id="KW-0808">Transferase</keyword>
<accession>A0A7S3JU72</accession>
<organism evidence="12">
    <name type="scientific">Aureoumbra lagunensis</name>
    <dbReference type="NCBI Taxonomy" id="44058"/>
    <lineage>
        <taxon>Eukaryota</taxon>
        <taxon>Sar</taxon>
        <taxon>Stramenopiles</taxon>
        <taxon>Ochrophyta</taxon>
        <taxon>Pelagophyceae</taxon>
        <taxon>Pelagomonadales</taxon>
        <taxon>Aureoumbra</taxon>
    </lineage>
</organism>
<name>A0A7S3JU72_9STRA</name>
<keyword evidence="11" id="KW-0732">Signal</keyword>
<evidence type="ECO:0000256" key="10">
    <source>
        <dbReference type="ARBA" id="ARBA00023180"/>
    </source>
</evidence>
<dbReference type="GO" id="GO:0008373">
    <property type="term" value="F:sialyltransferase activity"/>
    <property type="evidence" value="ECO:0007669"/>
    <property type="project" value="InterPro"/>
</dbReference>
<evidence type="ECO:0000256" key="4">
    <source>
        <dbReference type="ARBA" id="ARBA00022679"/>
    </source>
</evidence>
<keyword evidence="10" id="KW-0325">Glycoprotein</keyword>
<feature type="signal peptide" evidence="11">
    <location>
        <begin position="1"/>
        <end position="20"/>
    </location>
</feature>
<dbReference type="EMBL" id="HBIJ01005782">
    <property type="protein sequence ID" value="CAE0363319.1"/>
    <property type="molecule type" value="Transcribed_RNA"/>
</dbReference>
<evidence type="ECO:0000256" key="11">
    <source>
        <dbReference type="SAM" id="SignalP"/>
    </source>
</evidence>
<dbReference type="GO" id="GO:0000139">
    <property type="term" value="C:Golgi membrane"/>
    <property type="evidence" value="ECO:0007669"/>
    <property type="project" value="UniProtKB-SubCell"/>
</dbReference>
<keyword evidence="8" id="KW-0333">Golgi apparatus</keyword>
<feature type="chain" id="PRO_5030841315" evidence="11">
    <location>
        <begin position="21"/>
        <end position="387"/>
    </location>
</feature>
<evidence type="ECO:0000256" key="3">
    <source>
        <dbReference type="ARBA" id="ARBA00022676"/>
    </source>
</evidence>
<keyword evidence="9" id="KW-0472">Membrane</keyword>
<dbReference type="Gene3D" id="3.90.1480.20">
    <property type="entry name" value="Glycosyl transferase family 29"/>
    <property type="match status" value="1"/>
</dbReference>
<evidence type="ECO:0000256" key="1">
    <source>
        <dbReference type="ARBA" id="ARBA00004323"/>
    </source>
</evidence>
<evidence type="ECO:0000256" key="5">
    <source>
        <dbReference type="ARBA" id="ARBA00022692"/>
    </source>
</evidence>
<keyword evidence="5" id="KW-0812">Transmembrane</keyword>
<dbReference type="PANTHER" id="PTHR11987:SF36">
    <property type="entry name" value="SIA-ALPHA-2,3-GAL-BETA-1,4-GLCNAC-R:ALPHA 2,8-SIALYLTRANSFERASE"/>
    <property type="match status" value="1"/>
</dbReference>
<sequence length="387" mass="43330">MKLSAFIFRLLFLRRQIVVGIEEGCSDRTCGRFCNSKKNCFIAEKCRNVGRACELGKKAIKEEIWKEALTQVAKVQLPSREKPFQSCAVVSSSEILLKHKFGGEIDAYDKVIRINMSPILGFEPYVGSRTDIAVTNTPSWSNDPKNKKFVNVTNLLKAQTHKHASFNIIIQDALTVNDSIKCCFKGTAKNFRVKVKRSLEACQNLISNMPLAHGASCSKLDASILDAAWRLICAVAKADPKAHCHYSPSSGLTSILYALSQCSSVRLFGFGLGPSRGHYYATDRKLAFEVKPEIEDIIFRAWSFSRHDTNLTIAGLPPTITTIPPTGEQSQQGVNSNLPRSVSHQQLARSHQRHHQIPREDLDVADTFFFHLFHLKNNQQKQQQGDI</sequence>
<evidence type="ECO:0000256" key="6">
    <source>
        <dbReference type="ARBA" id="ARBA00022968"/>
    </source>
</evidence>
<evidence type="ECO:0000313" key="12">
    <source>
        <dbReference type="EMBL" id="CAE0363319.1"/>
    </source>
</evidence>
<dbReference type="Pfam" id="PF00777">
    <property type="entry name" value="Glyco_transf_29"/>
    <property type="match status" value="1"/>
</dbReference>
<gene>
    <name evidence="12" type="ORF">ALAG00032_LOCUS4060</name>
</gene>
<comment type="subcellular location">
    <subcellularLocation>
        <location evidence="1">Golgi apparatus membrane</location>
        <topology evidence="1">Single-pass type II membrane protein</topology>
    </subcellularLocation>
</comment>
<dbReference type="InterPro" id="IPR050943">
    <property type="entry name" value="Glycosyltr_29_Sialyltrsf"/>
</dbReference>
<evidence type="ECO:0000256" key="8">
    <source>
        <dbReference type="ARBA" id="ARBA00023034"/>
    </source>
</evidence>
<dbReference type="InterPro" id="IPR001675">
    <property type="entry name" value="Glyco_trans_29"/>
</dbReference>
<keyword evidence="3" id="KW-0328">Glycosyltransferase</keyword>
<comment type="similarity">
    <text evidence="2">Belongs to the glycosyltransferase 29 family.</text>
</comment>
<keyword evidence="6" id="KW-0735">Signal-anchor</keyword>